<dbReference type="Gene3D" id="3.90.226.10">
    <property type="entry name" value="2-enoyl-CoA Hydratase, Chain A, domain 1"/>
    <property type="match status" value="1"/>
</dbReference>
<dbReference type="InterPro" id="IPR001753">
    <property type="entry name" value="Enoyl-CoA_hydra/iso"/>
</dbReference>
<protein>
    <submittedName>
        <fullName evidence="2">Crotonase/enoyl-CoA hydratase family protein</fullName>
    </submittedName>
</protein>
<organism evidence="2 3">
    <name type="scientific">Ideonella livida</name>
    <dbReference type="NCBI Taxonomy" id="2707176"/>
    <lineage>
        <taxon>Bacteria</taxon>
        <taxon>Pseudomonadati</taxon>
        <taxon>Pseudomonadota</taxon>
        <taxon>Betaproteobacteria</taxon>
        <taxon>Burkholderiales</taxon>
        <taxon>Sphaerotilaceae</taxon>
        <taxon>Ideonella</taxon>
    </lineage>
</organism>
<dbReference type="EMBL" id="JAAGOH010000003">
    <property type="protein sequence ID" value="NDY90340.1"/>
    <property type="molecule type" value="Genomic_DNA"/>
</dbReference>
<keyword evidence="3" id="KW-1185">Reference proteome</keyword>
<gene>
    <name evidence="2" type="ORF">G3A44_03920</name>
</gene>
<dbReference type="CDD" id="cd06558">
    <property type="entry name" value="crotonase-like"/>
    <property type="match status" value="1"/>
</dbReference>
<proteinExistence type="inferred from homology"/>
<name>A0A7C9THB2_9BURK</name>
<dbReference type="Gene3D" id="1.10.12.10">
    <property type="entry name" value="Lyase 2-enoyl-coa Hydratase, Chain A, domain 2"/>
    <property type="match status" value="1"/>
</dbReference>
<reference evidence="2 3" key="1">
    <citation type="submission" date="2020-02" db="EMBL/GenBank/DDBJ databases">
        <title>Ideonella bacterium strain TBM-1.</title>
        <authorList>
            <person name="Chen W.-M."/>
        </authorList>
    </citation>
    <scope>NUCLEOTIDE SEQUENCE [LARGE SCALE GENOMIC DNA]</scope>
    <source>
        <strain evidence="2 3">TBM-1</strain>
    </source>
</reference>
<dbReference type="PANTHER" id="PTHR43459">
    <property type="entry name" value="ENOYL-COA HYDRATASE"/>
    <property type="match status" value="1"/>
</dbReference>
<dbReference type="InterPro" id="IPR014748">
    <property type="entry name" value="Enoyl-CoA_hydra_C"/>
</dbReference>
<comment type="caution">
    <text evidence="2">The sequence shown here is derived from an EMBL/GenBank/DDBJ whole genome shotgun (WGS) entry which is preliminary data.</text>
</comment>
<dbReference type="GO" id="GO:0003824">
    <property type="term" value="F:catalytic activity"/>
    <property type="evidence" value="ECO:0007669"/>
    <property type="project" value="UniProtKB-ARBA"/>
</dbReference>
<dbReference type="PANTHER" id="PTHR43459:SF1">
    <property type="entry name" value="EG:BACN32G11.4 PROTEIN"/>
    <property type="match status" value="1"/>
</dbReference>
<dbReference type="SUPFAM" id="SSF52096">
    <property type="entry name" value="ClpP/crotonase"/>
    <property type="match status" value="1"/>
</dbReference>
<evidence type="ECO:0000313" key="2">
    <source>
        <dbReference type="EMBL" id="NDY90340.1"/>
    </source>
</evidence>
<dbReference type="RefSeq" id="WP_163456195.1">
    <property type="nucleotide sequence ID" value="NZ_JAAGOH010000003.1"/>
</dbReference>
<dbReference type="AlphaFoldDB" id="A0A7C9THB2"/>
<sequence>MTEPTPSASTTDAPLRLQRRGAIAWLTLNRPATRNALSGDDLFSAFETVLAEIDADPTLRVAVLTGAGSAFCAGGNVAEMRDRQGMFAGPPAEITSRYRQGIQRIPRALARLGLPIIAAVNGPAIGAGNDLACLCDLRIASSAARFAESFVKVGIVPGDGGCWLLPRVVGWSKAAEMALTGDTLDAAEALRIGLVSQVVAPEALEDAAMALAQRVAANPPQVLRWTKRLLWQARSGTLDEALDAAGQFQGLAHHTADHREALAAFFEKRPPVFTGAGMAPQEGA</sequence>
<accession>A0A7C9THB2</accession>
<evidence type="ECO:0000256" key="1">
    <source>
        <dbReference type="ARBA" id="ARBA00005254"/>
    </source>
</evidence>
<dbReference type="NCBIfam" id="NF006699">
    <property type="entry name" value="PRK09245.1"/>
    <property type="match status" value="1"/>
</dbReference>
<evidence type="ECO:0000313" key="3">
    <source>
        <dbReference type="Proteomes" id="UP000484255"/>
    </source>
</evidence>
<dbReference type="Proteomes" id="UP000484255">
    <property type="component" value="Unassembled WGS sequence"/>
</dbReference>
<dbReference type="InterPro" id="IPR029045">
    <property type="entry name" value="ClpP/crotonase-like_dom_sf"/>
</dbReference>
<comment type="similarity">
    <text evidence="1">Belongs to the enoyl-CoA hydratase/isomerase family.</text>
</comment>
<dbReference type="Pfam" id="PF00378">
    <property type="entry name" value="ECH_1"/>
    <property type="match status" value="1"/>
</dbReference>